<proteinExistence type="predicted"/>
<evidence type="ECO:0000313" key="1">
    <source>
        <dbReference type="EMBL" id="NMQ17801.1"/>
    </source>
</evidence>
<dbReference type="EMBL" id="SPMZ01000002">
    <property type="protein sequence ID" value="NMQ17801.1"/>
    <property type="molecule type" value="Genomic_DNA"/>
</dbReference>
<dbReference type="InterPro" id="IPR010263">
    <property type="entry name" value="T6SS_TssK"/>
</dbReference>
<comment type="caution">
    <text evidence="1">The sequence shown here is derived from an EMBL/GenBank/DDBJ whole genome shotgun (WGS) entry which is preliminary data.</text>
</comment>
<gene>
    <name evidence="1" type="primary">tssK</name>
    <name evidence="1" type="ORF">E4P82_00430</name>
</gene>
<dbReference type="Pfam" id="PF05936">
    <property type="entry name" value="T6SS_VasE"/>
    <property type="match status" value="1"/>
</dbReference>
<accession>A0ABX1TEL4</accession>
<name>A0ABX1TEL4_9GAMM</name>
<dbReference type="RefSeq" id="WP_169247056.1">
    <property type="nucleotide sequence ID" value="NZ_SPMZ01000002.1"/>
</dbReference>
<protein>
    <submittedName>
        <fullName evidence="1">Type VI secretion system baseplate subunit TssK</fullName>
    </submittedName>
</protein>
<dbReference type="NCBIfam" id="TIGR03353">
    <property type="entry name" value="VI_chp_4"/>
    <property type="match status" value="1"/>
</dbReference>
<organism evidence="1 2">
    <name type="scientific">Candidatus Competibacter phosphatis</name>
    <dbReference type="NCBI Taxonomy" id="221280"/>
    <lineage>
        <taxon>Bacteria</taxon>
        <taxon>Pseudomonadati</taxon>
        <taxon>Pseudomonadota</taxon>
        <taxon>Gammaproteobacteria</taxon>
        <taxon>Candidatus Competibacteraceae</taxon>
        <taxon>Candidatus Competibacter</taxon>
    </lineage>
</organism>
<sequence length="451" mass="50546">MSWYSKVVWSEGMFLRPQHFQQQDRYFEALVRQSCHPLRPYDWGIAELALDREALALGKIAITTASGLLPDGTPFSIPDHDPPPAPLAIDADVRDTRIMLALPLRRTGMADVERGEQQQDTAARYRAVAHEVRDNNVDTANNSAFVETGERRLRLFLDTRDSSEHTCIGIARVQEKRPDQTVVLDPDYLPPCLDCRGVPVLLGFATEVLGLLHQRGDALAERVTGAGTARGAGVDIAQFLRLQTVNRFEPLFAHLASMQGLHPETFYQIALQLAGEMSTFTGKTKRRPPPFPAYDHDDLQKTFGALIGELRRSLSLVEEQAAIRIPIEERQYGIRVAIITDRERPLLTKATFILAVRADMATDLLRTRFPTQVKIGPVERIAQFVNHHLPGIGVSALPVAPREIPYQADFIYFRLDRSSEFWKQVLTSGGFAFHVGGEFPGLDMAFWAIKE</sequence>
<dbReference type="PANTHER" id="PTHR35566:SF1">
    <property type="entry name" value="TYPE VI SECRETION SYSTEM BASEPLATE COMPONENT TSSK1"/>
    <property type="match status" value="1"/>
</dbReference>
<reference evidence="1 2" key="1">
    <citation type="submission" date="2019-03" db="EMBL/GenBank/DDBJ databases">
        <title>Metabolic reconstructions from genomes of highly enriched 'Candidatus Accumulibacter' and 'Candidatus Competibacter' bioreactor populations.</title>
        <authorList>
            <person name="Annavajhala M.K."/>
            <person name="Welles L."/>
            <person name="Abbas B."/>
            <person name="Sorokin D."/>
            <person name="Park H."/>
            <person name="Van Loosdrecht M."/>
            <person name="Chandran K."/>
        </authorList>
    </citation>
    <scope>NUCLEOTIDE SEQUENCE [LARGE SCALE GENOMIC DNA]</scope>
    <source>
        <strain evidence="1 2">SBR_G</strain>
    </source>
</reference>
<evidence type="ECO:0000313" key="2">
    <source>
        <dbReference type="Proteomes" id="UP000760480"/>
    </source>
</evidence>
<keyword evidence="2" id="KW-1185">Reference proteome</keyword>
<dbReference type="Proteomes" id="UP000760480">
    <property type="component" value="Unassembled WGS sequence"/>
</dbReference>
<dbReference type="PANTHER" id="PTHR35566">
    <property type="entry name" value="BLR3599 PROTEIN"/>
    <property type="match status" value="1"/>
</dbReference>